<protein>
    <submittedName>
        <fullName evidence="3">SIS domain-containing protein</fullName>
    </submittedName>
</protein>
<dbReference type="GO" id="GO:0097367">
    <property type="term" value="F:carbohydrate derivative binding"/>
    <property type="evidence" value="ECO:0007669"/>
    <property type="project" value="InterPro"/>
</dbReference>
<keyword evidence="1" id="KW-0677">Repeat</keyword>
<sequence length="354" mass="40061">MLTMEQCIRETPIRMMEIVENHQNLFKEVVKNRYQKIIITGSGSSYHAGVAAKECMLKYMQIPVEVLYPFEIESYIFQNSQTTLVIGISQSGTSLSTYRAMKRAKKHGCHIASMSGRDDNAVVLNEVADYILTVKCGEEGDLQPKTKGMLCTIANLMLLGVYWAKTYGIIDQTAYKKFLQSYKNVSNNLISIVDDAEQWIQKNGKTLVKAKDIRVVGTKDVFGITLEGSLKLVETLRVPVSGYEFEEFTHGIYNAINDSSYLFLLDTNVEPRVETLKTVLSQWTNNIVIIGTKLTDKKDFYVNSLKKKDFVSFEYIILLFMICEKVSALKGIDIQTTKDASFHAKLGSKILRDE</sequence>
<dbReference type="PANTHER" id="PTHR10937:SF17">
    <property type="entry name" value="GLUCOSAMINE-FRUCTOSE-6-PHOSPHATE AMINOTRANSFERASE"/>
    <property type="match status" value="1"/>
</dbReference>
<dbReference type="Pfam" id="PF01380">
    <property type="entry name" value="SIS"/>
    <property type="match status" value="1"/>
</dbReference>
<dbReference type="CDD" id="cd05008">
    <property type="entry name" value="SIS_GlmS_GlmD_1"/>
    <property type="match status" value="1"/>
</dbReference>
<reference evidence="3" key="1">
    <citation type="submission" date="2021-02" db="EMBL/GenBank/DDBJ databases">
        <title>Infant gut strain persistence is associated with maternal origin, phylogeny, and functional potential including surface adhesion and iron acquisition.</title>
        <authorList>
            <person name="Lou Y.C."/>
        </authorList>
    </citation>
    <scope>NUCLEOTIDE SEQUENCE</scope>
    <source>
        <strain evidence="3">L3_108_000G1_dasL3_108_000G1_metabat.metabat.11</strain>
    </source>
</reference>
<dbReference type="PANTHER" id="PTHR10937">
    <property type="entry name" value="GLUCOSAMINE--FRUCTOSE-6-PHOSPHATE AMINOTRANSFERASE, ISOMERIZING"/>
    <property type="match status" value="1"/>
</dbReference>
<organism evidence="3 4">
    <name type="scientific">Thomasclavelia spiroformis</name>
    <dbReference type="NCBI Taxonomy" id="29348"/>
    <lineage>
        <taxon>Bacteria</taxon>
        <taxon>Bacillati</taxon>
        <taxon>Bacillota</taxon>
        <taxon>Erysipelotrichia</taxon>
        <taxon>Erysipelotrichales</taxon>
        <taxon>Coprobacillaceae</taxon>
        <taxon>Thomasclavelia</taxon>
    </lineage>
</organism>
<dbReference type="GO" id="GO:0006047">
    <property type="term" value="P:UDP-N-acetylglucosamine metabolic process"/>
    <property type="evidence" value="ECO:0007669"/>
    <property type="project" value="TreeGrafter"/>
</dbReference>
<dbReference type="Gene3D" id="3.40.50.10490">
    <property type="entry name" value="Glucose-6-phosphate isomerase like protein, domain 1"/>
    <property type="match status" value="2"/>
</dbReference>
<dbReference type="EMBL" id="JAGZCC010000131">
    <property type="protein sequence ID" value="MBS5589298.1"/>
    <property type="molecule type" value="Genomic_DNA"/>
</dbReference>
<evidence type="ECO:0000313" key="3">
    <source>
        <dbReference type="EMBL" id="MBS5589298.1"/>
    </source>
</evidence>
<feature type="domain" description="SIS" evidence="2">
    <location>
        <begin position="25"/>
        <end position="174"/>
    </location>
</feature>
<accession>A0A943I484</accession>
<comment type="caution">
    <text evidence="3">The sequence shown here is derived from an EMBL/GenBank/DDBJ whole genome shotgun (WGS) entry which is preliminary data.</text>
</comment>
<dbReference type="Proteomes" id="UP000751224">
    <property type="component" value="Unassembled WGS sequence"/>
</dbReference>
<dbReference type="GO" id="GO:0004360">
    <property type="term" value="F:glutamine-fructose-6-phosphate transaminase (isomerizing) activity"/>
    <property type="evidence" value="ECO:0007669"/>
    <property type="project" value="TreeGrafter"/>
</dbReference>
<dbReference type="AlphaFoldDB" id="A0A943I484"/>
<dbReference type="PROSITE" id="PS51464">
    <property type="entry name" value="SIS"/>
    <property type="match status" value="1"/>
</dbReference>
<proteinExistence type="predicted"/>
<dbReference type="InterPro" id="IPR046348">
    <property type="entry name" value="SIS_dom_sf"/>
</dbReference>
<dbReference type="InterPro" id="IPR035466">
    <property type="entry name" value="GlmS/AgaS_SIS"/>
</dbReference>
<dbReference type="GO" id="GO:0006487">
    <property type="term" value="P:protein N-linked glycosylation"/>
    <property type="evidence" value="ECO:0007669"/>
    <property type="project" value="TreeGrafter"/>
</dbReference>
<dbReference type="SUPFAM" id="SSF53697">
    <property type="entry name" value="SIS domain"/>
    <property type="match status" value="1"/>
</dbReference>
<evidence type="ECO:0000256" key="1">
    <source>
        <dbReference type="ARBA" id="ARBA00022737"/>
    </source>
</evidence>
<evidence type="ECO:0000313" key="4">
    <source>
        <dbReference type="Proteomes" id="UP000751224"/>
    </source>
</evidence>
<gene>
    <name evidence="3" type="ORF">KHX14_10945</name>
</gene>
<dbReference type="InterPro" id="IPR001347">
    <property type="entry name" value="SIS_dom"/>
</dbReference>
<name>A0A943I484_9FIRM</name>
<dbReference type="GO" id="GO:0006002">
    <property type="term" value="P:fructose 6-phosphate metabolic process"/>
    <property type="evidence" value="ECO:0007669"/>
    <property type="project" value="TreeGrafter"/>
</dbReference>
<dbReference type="RefSeq" id="WP_008792861.1">
    <property type="nucleotide sequence ID" value="NZ_JAGZCC010000131.1"/>
</dbReference>
<evidence type="ECO:0000259" key="2">
    <source>
        <dbReference type="PROSITE" id="PS51464"/>
    </source>
</evidence>